<dbReference type="Gene3D" id="3.80.10.10">
    <property type="entry name" value="Ribonuclease Inhibitor"/>
    <property type="match status" value="1"/>
</dbReference>
<dbReference type="SUPFAM" id="SSF52047">
    <property type="entry name" value="RNI-like"/>
    <property type="match status" value="1"/>
</dbReference>
<keyword evidence="2" id="KW-1185">Reference proteome</keyword>
<accession>A0A9P6U4Y7</accession>
<dbReference type="OrthoDB" id="2374315at2759"/>
<comment type="caution">
    <text evidence="1">The sequence shown here is derived from an EMBL/GenBank/DDBJ whole genome shotgun (WGS) entry which is preliminary data.</text>
</comment>
<organism evidence="1 2">
    <name type="scientific">Mortierella polycephala</name>
    <dbReference type="NCBI Taxonomy" id="41804"/>
    <lineage>
        <taxon>Eukaryota</taxon>
        <taxon>Fungi</taxon>
        <taxon>Fungi incertae sedis</taxon>
        <taxon>Mucoromycota</taxon>
        <taxon>Mortierellomycotina</taxon>
        <taxon>Mortierellomycetes</taxon>
        <taxon>Mortierellales</taxon>
        <taxon>Mortierellaceae</taxon>
        <taxon>Mortierella</taxon>
    </lineage>
</organism>
<sequence length="536" mass="61361">MALADYLQAQERQQKTGADYQAELARLTESQDRTLSFTNSPLSRYGPLVHSLSEPSAMLEMFTTASAEMQLKSMHLTPLDLFRHLLSRCTNVKKLSLSDCDAMDDKVWESVIEFLVPHLQELHIRTFNMTASKYRFILSQCPATLETLYFNVWFSDNQNSLEVEVDGGVPLTRLKKLTISLCESEKYPTLSAFLPRCGHVESLMLLIDHRSSSALQFSDAIRNHMPNINSISIIDAFRDFKLTDKDCASLLSACPMGLHTVDLADTVQFGKLSCDALLRHAATLEKFSAVTWTSPSSSDLKRIITSCPKLHTLETIFDRDDAEMKMIPSINAKDFIDWDKDSKTLTPWLCESTLKVLAIKVSSIPRPDVTCDVHKIPLWRPIKETHPGEGRLIQHRVYERLSRFTNLRELCLGHIAYKRPEEHNEDWESEEYTDDESEVGISYVYPTDHQYDCLEMSLESGLGQLGTLKDLRVLNTSWMAMKIGPNEVQWMAEHWPKLRTFDGLRKENKDQVDAAAWIEQNCSRIYAELKFEFEML</sequence>
<proteinExistence type="predicted"/>
<evidence type="ECO:0000313" key="2">
    <source>
        <dbReference type="Proteomes" id="UP000726737"/>
    </source>
</evidence>
<gene>
    <name evidence="1" type="ORF">BG011_002292</name>
</gene>
<reference evidence="1" key="1">
    <citation type="journal article" date="2020" name="Fungal Divers.">
        <title>Resolving the Mortierellaceae phylogeny through synthesis of multi-gene phylogenetics and phylogenomics.</title>
        <authorList>
            <person name="Vandepol N."/>
            <person name="Liber J."/>
            <person name="Desiro A."/>
            <person name="Na H."/>
            <person name="Kennedy M."/>
            <person name="Barry K."/>
            <person name="Grigoriev I.V."/>
            <person name="Miller A.N."/>
            <person name="O'Donnell K."/>
            <person name="Stajich J.E."/>
            <person name="Bonito G."/>
        </authorList>
    </citation>
    <scope>NUCLEOTIDE SEQUENCE</scope>
    <source>
        <strain evidence="1">KOD948</strain>
    </source>
</reference>
<dbReference type="AlphaFoldDB" id="A0A9P6U4Y7"/>
<dbReference type="Proteomes" id="UP000726737">
    <property type="component" value="Unassembled WGS sequence"/>
</dbReference>
<name>A0A9P6U4Y7_9FUNG</name>
<protein>
    <submittedName>
        <fullName evidence="1">Uncharacterized protein</fullName>
    </submittedName>
</protein>
<dbReference type="EMBL" id="JAAAJA010000170">
    <property type="protein sequence ID" value="KAG0259939.1"/>
    <property type="molecule type" value="Genomic_DNA"/>
</dbReference>
<evidence type="ECO:0000313" key="1">
    <source>
        <dbReference type="EMBL" id="KAG0259939.1"/>
    </source>
</evidence>
<dbReference type="InterPro" id="IPR032675">
    <property type="entry name" value="LRR_dom_sf"/>
</dbReference>